<dbReference type="InterPro" id="IPR009776">
    <property type="entry name" value="Spore_0_M"/>
</dbReference>
<accession>A0A379Z565</accession>
<proteinExistence type="predicted"/>
<sequence length="246" mass="27018">MFKKLLAAIGVGGASVDTRLLNASLQPGQTFEARIVLKGGEVSQSIAGLELALMTRVKVSDGDSSHFINHCLASWRISEGFELQAGEERELPFIGQLHPETPFTELPVRNNQCRVWLQTGLAIDYAIDPGDQDLLQIQPTQLLLHLLQAMEELGFVLKKADVEQGYINTSGFRSGSGCYQELEFVPAGLGIRLLREVELTLVPAGKQTHILLELDRAFRGDGYLSLTLDNQADYPQVLAALQPHLV</sequence>
<dbReference type="Proteomes" id="UP000254069">
    <property type="component" value="Unassembled WGS sequence"/>
</dbReference>
<name>A0A379Z565_9GAMM</name>
<reference evidence="1 2" key="1">
    <citation type="submission" date="2018-06" db="EMBL/GenBank/DDBJ databases">
        <authorList>
            <consortium name="Pathogen Informatics"/>
            <person name="Doyle S."/>
        </authorList>
    </citation>
    <scope>NUCLEOTIDE SEQUENCE [LARGE SCALE GENOMIC DNA]</scope>
    <source>
        <strain evidence="1 2">NCTC10738</strain>
    </source>
</reference>
<keyword evidence="2" id="KW-1185">Reference proteome</keyword>
<dbReference type="PANTHER" id="PTHR40053:SF1">
    <property type="entry name" value="SPORULATION-CONTROL PROTEIN SPO0M"/>
    <property type="match status" value="1"/>
</dbReference>
<dbReference type="PANTHER" id="PTHR40053">
    <property type="entry name" value="SPORULATION-CONTROL PROTEIN SPO0M"/>
    <property type="match status" value="1"/>
</dbReference>
<dbReference type="AlphaFoldDB" id="A0A379Z565"/>
<dbReference type="EMBL" id="UGYO01000001">
    <property type="protein sequence ID" value="SUI54649.1"/>
    <property type="molecule type" value="Genomic_DNA"/>
</dbReference>
<organism evidence="1 2">
    <name type="scientific">Shewanella algae</name>
    <dbReference type="NCBI Taxonomy" id="38313"/>
    <lineage>
        <taxon>Bacteria</taxon>
        <taxon>Pseudomonadati</taxon>
        <taxon>Pseudomonadota</taxon>
        <taxon>Gammaproteobacteria</taxon>
        <taxon>Alteromonadales</taxon>
        <taxon>Shewanellaceae</taxon>
        <taxon>Shewanella</taxon>
    </lineage>
</organism>
<dbReference type="RefSeq" id="WP_028781102.1">
    <property type="nucleotide sequence ID" value="NZ_AP024617.1"/>
</dbReference>
<gene>
    <name evidence="1" type="primary">spo0M</name>
    <name evidence="1" type="ORF">NCTC10738_00923</name>
</gene>
<evidence type="ECO:0000313" key="2">
    <source>
        <dbReference type="Proteomes" id="UP000254069"/>
    </source>
</evidence>
<dbReference type="Pfam" id="PF07070">
    <property type="entry name" value="Spo0M"/>
    <property type="match status" value="1"/>
</dbReference>
<protein>
    <submittedName>
        <fullName evidence="1">Stage 0 sporulation protein M</fullName>
    </submittedName>
</protein>
<evidence type="ECO:0000313" key="1">
    <source>
        <dbReference type="EMBL" id="SUI54649.1"/>
    </source>
</evidence>